<feature type="site" description="Could be important to modulate the pK values of the two catalytic cysteine residues" evidence="8">
    <location>
        <position position="157"/>
    </location>
</feature>
<feature type="binding site" evidence="8">
    <location>
        <begin position="207"/>
        <end position="208"/>
    </location>
    <ligand>
        <name>substrate</name>
    </ligand>
</feature>
<dbReference type="GO" id="GO:0008837">
    <property type="term" value="F:diaminopimelate epimerase activity"/>
    <property type="evidence" value="ECO:0007669"/>
    <property type="project" value="UniProtKB-UniRule"/>
</dbReference>
<evidence type="ECO:0000313" key="10">
    <source>
        <dbReference type="EMBL" id="RMB58922.1"/>
    </source>
</evidence>
<comment type="subunit">
    <text evidence="8">Homodimer.</text>
</comment>
<evidence type="ECO:0000256" key="6">
    <source>
        <dbReference type="ARBA" id="ARBA00023235"/>
    </source>
</evidence>
<comment type="caution">
    <text evidence="8">Lacks conserved residue(s) required for the propagation of feature annotation.</text>
</comment>
<comment type="function">
    <text evidence="8">Catalyzes the stereoinversion of LL-2,6-diaminopimelate (L,L-DAP) to meso-diaminopimelate (meso-DAP), a precursor of L-lysine and an essential component of the bacterial peptidoglycan.</text>
</comment>
<keyword evidence="11" id="KW-1185">Reference proteome</keyword>
<protein>
    <recommendedName>
        <fullName evidence="3 8">Diaminopimelate epimerase</fullName>
        <shortName evidence="8">DAP epimerase</shortName>
        <ecNumber evidence="3 8">5.1.1.7</ecNumber>
    </recommendedName>
    <alternativeName>
        <fullName evidence="8">PLP-independent amino acid racemase</fullName>
    </alternativeName>
</protein>
<sequence>MRRFTFSKGHGTRNDFIIIDDQHGMHDLGPDVISAICDRRSGIGADGVLRVVRAQHVPEWTGDPDLWFMDYRNADGSIAEMCGNGLRVFARHLVNEQWVPTGDFTVATRAGLRRVLVARGGLISTSLGAVTISDEPVEVTHFGRRWPATAVDVGNPHAVVFVDDDTRSGLDLTKAPSWEPAQRFPHGTNIEFVSVREPGVLDMRVYERGSGETESCGTGVVASAAAHRAASGHTGPVVVHVRGGELTVEFDGREAWLTGPAVVFARGEFWWL</sequence>
<organism evidence="10 11">
    <name type="scientific">Tessaracoccus antarcticus</name>
    <dbReference type="NCBI Taxonomy" id="2479848"/>
    <lineage>
        <taxon>Bacteria</taxon>
        <taxon>Bacillati</taxon>
        <taxon>Actinomycetota</taxon>
        <taxon>Actinomycetes</taxon>
        <taxon>Propionibacteriales</taxon>
        <taxon>Propionibacteriaceae</taxon>
        <taxon>Tessaracoccus</taxon>
    </lineage>
</organism>
<dbReference type="AlphaFoldDB" id="A0A3M0G910"/>
<dbReference type="PROSITE" id="PS01326">
    <property type="entry name" value="DAP_EPIMERASE"/>
    <property type="match status" value="1"/>
</dbReference>
<comment type="pathway">
    <text evidence="1 8">Amino-acid biosynthesis; L-lysine biosynthesis via DAP pathway; DL-2,6-diaminopimelate from LL-2,6-diaminopimelate: step 1/1.</text>
</comment>
<dbReference type="EC" id="5.1.1.7" evidence="3 8"/>
<dbReference type="EMBL" id="REFW01000003">
    <property type="protein sequence ID" value="RMB58922.1"/>
    <property type="molecule type" value="Genomic_DNA"/>
</dbReference>
<dbReference type="Proteomes" id="UP000275256">
    <property type="component" value="Unassembled WGS sequence"/>
</dbReference>
<evidence type="ECO:0000256" key="4">
    <source>
        <dbReference type="ARBA" id="ARBA00022605"/>
    </source>
</evidence>
<dbReference type="InterPro" id="IPR001653">
    <property type="entry name" value="DAP_epimerase_DapF"/>
</dbReference>
<dbReference type="SUPFAM" id="SSF54506">
    <property type="entry name" value="Diaminopimelate epimerase-like"/>
    <property type="match status" value="2"/>
</dbReference>
<comment type="catalytic activity">
    <reaction evidence="7 8">
        <text>(2S,6S)-2,6-diaminopimelate = meso-2,6-diaminopimelate</text>
        <dbReference type="Rhea" id="RHEA:15393"/>
        <dbReference type="ChEBI" id="CHEBI:57609"/>
        <dbReference type="ChEBI" id="CHEBI:57791"/>
        <dbReference type="EC" id="5.1.1.7"/>
    </reaction>
</comment>
<keyword evidence="4 8" id="KW-0028">Amino-acid biosynthesis</keyword>
<evidence type="ECO:0000256" key="8">
    <source>
        <dbReference type="HAMAP-Rule" id="MF_00197"/>
    </source>
</evidence>
<dbReference type="OrthoDB" id="9805408at2"/>
<dbReference type="InterPro" id="IPR018510">
    <property type="entry name" value="DAP_epimerase_AS"/>
</dbReference>
<evidence type="ECO:0000256" key="3">
    <source>
        <dbReference type="ARBA" id="ARBA00013080"/>
    </source>
</evidence>
<comment type="similarity">
    <text evidence="2 8">Belongs to the diaminopimelate epimerase family.</text>
</comment>
<name>A0A3M0G910_9ACTN</name>
<evidence type="ECO:0000313" key="11">
    <source>
        <dbReference type="Proteomes" id="UP000275256"/>
    </source>
</evidence>
<feature type="binding site" evidence="8">
    <location>
        <position position="155"/>
    </location>
    <ligand>
        <name>substrate</name>
    </ligand>
</feature>
<evidence type="ECO:0000256" key="1">
    <source>
        <dbReference type="ARBA" id="ARBA00005196"/>
    </source>
</evidence>
<dbReference type="Pfam" id="PF01678">
    <property type="entry name" value="DAP_epimerase"/>
    <property type="match status" value="2"/>
</dbReference>
<dbReference type="PANTHER" id="PTHR31689">
    <property type="entry name" value="DIAMINOPIMELATE EPIMERASE, CHLOROPLASTIC"/>
    <property type="match status" value="1"/>
</dbReference>
<feature type="binding site" evidence="8">
    <location>
        <position position="189"/>
    </location>
    <ligand>
        <name>substrate</name>
    </ligand>
</feature>
<keyword evidence="8" id="KW-0963">Cytoplasm</keyword>
<feature type="binding site" evidence="8">
    <location>
        <position position="14"/>
    </location>
    <ligand>
        <name>substrate</name>
    </ligand>
</feature>
<comment type="subcellular location">
    <subcellularLocation>
        <location evidence="8">Cytoplasm</location>
    </subcellularLocation>
</comment>
<feature type="active site" evidence="9">
    <location>
        <position position="82"/>
    </location>
</feature>
<feature type="binding site" evidence="8">
    <location>
        <begin position="217"/>
        <end position="218"/>
    </location>
    <ligand>
        <name>substrate</name>
    </ligand>
</feature>
<evidence type="ECO:0000256" key="5">
    <source>
        <dbReference type="ARBA" id="ARBA00023154"/>
    </source>
</evidence>
<gene>
    <name evidence="8" type="primary">dapF</name>
    <name evidence="10" type="ORF">EAX62_12495</name>
</gene>
<evidence type="ECO:0000256" key="7">
    <source>
        <dbReference type="ARBA" id="ARBA00051712"/>
    </source>
</evidence>
<keyword evidence="5 8" id="KW-0457">Lysine biosynthesis</keyword>
<dbReference type="NCBIfam" id="TIGR00652">
    <property type="entry name" value="DapF"/>
    <property type="match status" value="1"/>
</dbReference>
<evidence type="ECO:0000256" key="9">
    <source>
        <dbReference type="PROSITE-ProRule" id="PRU10125"/>
    </source>
</evidence>
<proteinExistence type="inferred from homology"/>
<accession>A0A3M0G910</accession>
<keyword evidence="6 8" id="KW-0413">Isomerase</keyword>
<reference evidence="10 11" key="1">
    <citation type="submission" date="2018-10" db="EMBL/GenBank/DDBJ databases">
        <title>Tessaracoccus antarcticuss sp. nov., isolated from sediment.</title>
        <authorList>
            <person name="Zhou L.Y."/>
            <person name="Du Z.J."/>
        </authorList>
    </citation>
    <scope>NUCLEOTIDE SEQUENCE [LARGE SCALE GENOMIC DNA]</scope>
    <source>
        <strain evidence="10 11">JDX10</strain>
    </source>
</reference>
<feature type="binding site" evidence="8">
    <location>
        <position position="73"/>
    </location>
    <ligand>
        <name>substrate</name>
    </ligand>
</feature>
<dbReference type="PANTHER" id="PTHR31689:SF0">
    <property type="entry name" value="DIAMINOPIMELATE EPIMERASE"/>
    <property type="match status" value="1"/>
</dbReference>
<feature type="site" description="Could be important to modulate the pK values of the two catalytic cysteine residues" evidence="8">
    <location>
        <position position="207"/>
    </location>
</feature>
<dbReference type="GO" id="GO:0009089">
    <property type="term" value="P:lysine biosynthetic process via diaminopimelate"/>
    <property type="evidence" value="ECO:0007669"/>
    <property type="project" value="UniProtKB-UniRule"/>
</dbReference>
<evidence type="ECO:0000256" key="2">
    <source>
        <dbReference type="ARBA" id="ARBA00010219"/>
    </source>
</evidence>
<feature type="active site" description="Proton donor" evidence="8">
    <location>
        <position position="82"/>
    </location>
</feature>
<dbReference type="UniPathway" id="UPA00034">
    <property type="reaction ID" value="UER00025"/>
</dbReference>
<dbReference type="GO" id="GO:0005829">
    <property type="term" value="C:cytosol"/>
    <property type="evidence" value="ECO:0007669"/>
    <property type="project" value="TreeGrafter"/>
</dbReference>
<dbReference type="HAMAP" id="MF_00197">
    <property type="entry name" value="DAP_epimerase"/>
    <property type="match status" value="1"/>
</dbReference>
<comment type="caution">
    <text evidence="10">The sequence shown here is derived from an EMBL/GenBank/DDBJ whole genome shotgun (WGS) entry which is preliminary data.</text>
</comment>
<feature type="binding site" evidence="8">
    <location>
        <begin position="83"/>
        <end position="84"/>
    </location>
    <ligand>
        <name>substrate</name>
    </ligand>
</feature>
<dbReference type="Gene3D" id="3.10.310.10">
    <property type="entry name" value="Diaminopimelate Epimerase, Chain A, domain 1"/>
    <property type="match status" value="2"/>
</dbReference>
<feature type="active site" description="Proton acceptor" evidence="8">
    <location>
        <position position="216"/>
    </location>
</feature>